<evidence type="ECO:0000313" key="1">
    <source>
        <dbReference type="EMBL" id="GLS73023.1"/>
    </source>
</evidence>
<dbReference type="InterPro" id="IPR048532">
    <property type="entry name" value="ea8_5-like_sf"/>
</dbReference>
<proteinExistence type="predicted"/>
<keyword evidence="2" id="KW-1185">Reference proteome</keyword>
<dbReference type="Gene3D" id="1.10.10.1920">
    <property type="match status" value="1"/>
</dbReference>
<gene>
    <name evidence="1" type="ORF">GCM10007890_50380</name>
</gene>
<organism evidence="1 2">
    <name type="scientific">Methylobacterium tardum</name>
    <dbReference type="NCBI Taxonomy" id="374432"/>
    <lineage>
        <taxon>Bacteria</taxon>
        <taxon>Pseudomonadati</taxon>
        <taxon>Pseudomonadota</taxon>
        <taxon>Alphaproteobacteria</taxon>
        <taxon>Hyphomicrobiales</taxon>
        <taxon>Methylobacteriaceae</taxon>
        <taxon>Methylobacterium</taxon>
    </lineage>
</organism>
<dbReference type="RefSeq" id="WP_238195117.1">
    <property type="nucleotide sequence ID" value="NZ_BPQZ01000003.1"/>
</dbReference>
<protein>
    <submittedName>
        <fullName evidence="1">Uncharacterized protein</fullName>
    </submittedName>
</protein>
<accession>A0AA37TRN4</accession>
<sequence>MPSIDHEIGRLEGLDEHAIEVLKTHGAIAKCTDCGEHEVNGLYNEGVKATYAQVTREFKRGEIDGSLEEILHAVRNAMANVNIECPDCKRDHGE</sequence>
<dbReference type="Proteomes" id="UP001157440">
    <property type="component" value="Unassembled WGS sequence"/>
</dbReference>
<dbReference type="EMBL" id="BSPL01000023">
    <property type="protein sequence ID" value="GLS73023.1"/>
    <property type="molecule type" value="Genomic_DNA"/>
</dbReference>
<reference evidence="2" key="1">
    <citation type="journal article" date="2019" name="Int. J. Syst. Evol. Microbiol.">
        <title>The Global Catalogue of Microorganisms (GCM) 10K type strain sequencing project: providing services to taxonomists for standard genome sequencing and annotation.</title>
        <authorList>
            <consortium name="The Broad Institute Genomics Platform"/>
            <consortium name="The Broad Institute Genome Sequencing Center for Infectious Disease"/>
            <person name="Wu L."/>
            <person name="Ma J."/>
        </authorList>
    </citation>
    <scope>NUCLEOTIDE SEQUENCE [LARGE SCALE GENOMIC DNA]</scope>
    <source>
        <strain evidence="2">NBRC 103632</strain>
    </source>
</reference>
<evidence type="ECO:0000313" key="2">
    <source>
        <dbReference type="Proteomes" id="UP001157440"/>
    </source>
</evidence>
<name>A0AA37TRN4_9HYPH</name>
<dbReference type="AlphaFoldDB" id="A0AA37TRN4"/>
<comment type="caution">
    <text evidence="1">The sequence shown here is derived from an EMBL/GenBank/DDBJ whole genome shotgun (WGS) entry which is preliminary data.</text>
</comment>